<evidence type="ECO:0000313" key="1">
    <source>
        <dbReference type="EMBL" id="KAF0916251.1"/>
    </source>
</evidence>
<dbReference type="Proteomes" id="UP000479710">
    <property type="component" value="Unassembled WGS sequence"/>
</dbReference>
<proteinExistence type="predicted"/>
<sequence length="64" mass="6881">MCMSGNLDPFTSMHLSGRRLGLFVAASDNRVIPVGPAGSGSRRSCVPRGCFIRCWSPLCHQGDD</sequence>
<protein>
    <submittedName>
        <fullName evidence="1">Uncharacterized protein</fullName>
    </submittedName>
</protein>
<gene>
    <name evidence="1" type="ORF">E2562_005870</name>
</gene>
<accession>A0A6G1DV21</accession>
<reference evidence="1 2" key="1">
    <citation type="submission" date="2019-11" db="EMBL/GenBank/DDBJ databases">
        <title>Whole genome sequence of Oryza granulata.</title>
        <authorList>
            <person name="Li W."/>
        </authorList>
    </citation>
    <scope>NUCLEOTIDE SEQUENCE [LARGE SCALE GENOMIC DNA]</scope>
    <source>
        <strain evidence="2">cv. Menghai</strain>
        <tissue evidence="1">Leaf</tissue>
    </source>
</reference>
<organism evidence="1 2">
    <name type="scientific">Oryza meyeriana var. granulata</name>
    <dbReference type="NCBI Taxonomy" id="110450"/>
    <lineage>
        <taxon>Eukaryota</taxon>
        <taxon>Viridiplantae</taxon>
        <taxon>Streptophyta</taxon>
        <taxon>Embryophyta</taxon>
        <taxon>Tracheophyta</taxon>
        <taxon>Spermatophyta</taxon>
        <taxon>Magnoliopsida</taxon>
        <taxon>Liliopsida</taxon>
        <taxon>Poales</taxon>
        <taxon>Poaceae</taxon>
        <taxon>BOP clade</taxon>
        <taxon>Oryzoideae</taxon>
        <taxon>Oryzeae</taxon>
        <taxon>Oryzinae</taxon>
        <taxon>Oryza</taxon>
        <taxon>Oryza meyeriana</taxon>
    </lineage>
</organism>
<dbReference type="EMBL" id="SPHZ02000005">
    <property type="protein sequence ID" value="KAF0916251.1"/>
    <property type="molecule type" value="Genomic_DNA"/>
</dbReference>
<comment type="caution">
    <text evidence="1">The sequence shown here is derived from an EMBL/GenBank/DDBJ whole genome shotgun (WGS) entry which is preliminary data.</text>
</comment>
<evidence type="ECO:0000313" key="2">
    <source>
        <dbReference type="Proteomes" id="UP000479710"/>
    </source>
</evidence>
<name>A0A6G1DV21_9ORYZ</name>
<keyword evidence="2" id="KW-1185">Reference proteome</keyword>
<dbReference type="AlphaFoldDB" id="A0A6G1DV21"/>